<dbReference type="Proteomes" id="UP000268857">
    <property type="component" value="Unassembled WGS sequence"/>
</dbReference>
<dbReference type="AlphaFoldDB" id="A0A3S0XLY5"/>
<dbReference type="GO" id="GO:0006508">
    <property type="term" value="P:proteolysis"/>
    <property type="evidence" value="ECO:0007669"/>
    <property type="project" value="UniProtKB-KW"/>
</dbReference>
<evidence type="ECO:0000313" key="10">
    <source>
        <dbReference type="Proteomes" id="UP000268857"/>
    </source>
</evidence>
<dbReference type="PANTHER" id="PTHR13604">
    <property type="entry name" value="DC12-RELATED"/>
    <property type="match status" value="1"/>
</dbReference>
<dbReference type="PANTHER" id="PTHR13604:SF0">
    <property type="entry name" value="ABASIC SITE PROCESSING PROTEIN HMCES"/>
    <property type="match status" value="1"/>
</dbReference>
<keyword evidence="3" id="KW-0227">DNA damage</keyword>
<keyword evidence="4 8" id="KW-0378">Hydrolase</keyword>
<evidence type="ECO:0000256" key="4">
    <source>
        <dbReference type="ARBA" id="ARBA00022801"/>
    </source>
</evidence>
<accession>A0A3S0XLY5</accession>
<dbReference type="GO" id="GO:0003697">
    <property type="term" value="F:single-stranded DNA binding"/>
    <property type="evidence" value="ECO:0007669"/>
    <property type="project" value="InterPro"/>
</dbReference>
<comment type="caution">
    <text evidence="9">The sequence shown here is derived from an EMBL/GenBank/DDBJ whole genome shotgun (WGS) entry which is preliminary data.</text>
</comment>
<keyword evidence="7" id="KW-0456">Lyase</keyword>
<dbReference type="GO" id="GO:0106300">
    <property type="term" value="P:protein-DNA covalent cross-linking repair"/>
    <property type="evidence" value="ECO:0007669"/>
    <property type="project" value="InterPro"/>
</dbReference>
<dbReference type="GO" id="GO:0008233">
    <property type="term" value="F:peptidase activity"/>
    <property type="evidence" value="ECO:0007669"/>
    <property type="project" value="UniProtKB-KW"/>
</dbReference>
<dbReference type="SUPFAM" id="SSF143081">
    <property type="entry name" value="BB1717-like"/>
    <property type="match status" value="1"/>
</dbReference>
<gene>
    <name evidence="9" type="ORF">PCC6912_59000</name>
</gene>
<name>A0A3S0XLY5_CHLFR</name>
<evidence type="ECO:0000256" key="2">
    <source>
        <dbReference type="ARBA" id="ARBA00022670"/>
    </source>
</evidence>
<dbReference type="Gene3D" id="3.90.1680.10">
    <property type="entry name" value="SOS response associated peptidase-like"/>
    <property type="match status" value="1"/>
</dbReference>
<reference evidence="9 10" key="1">
    <citation type="journal article" date="2019" name="Genome Biol. Evol.">
        <title>Day and night: Metabolic profiles and evolutionary relationships of six axenic non-marine cyanobacteria.</title>
        <authorList>
            <person name="Will S.E."/>
            <person name="Henke P."/>
            <person name="Boedeker C."/>
            <person name="Huang S."/>
            <person name="Brinkmann H."/>
            <person name="Rohde M."/>
            <person name="Jarek M."/>
            <person name="Friedl T."/>
            <person name="Seufert S."/>
            <person name="Schumacher M."/>
            <person name="Overmann J."/>
            <person name="Neumann-Schaal M."/>
            <person name="Petersen J."/>
        </authorList>
    </citation>
    <scope>NUCLEOTIDE SEQUENCE [LARGE SCALE GENOMIC DNA]</scope>
    <source>
        <strain evidence="9 10">PCC 6912</strain>
    </source>
</reference>
<organism evidence="9 10">
    <name type="scientific">Chlorogloeopsis fritschii PCC 6912</name>
    <dbReference type="NCBI Taxonomy" id="211165"/>
    <lineage>
        <taxon>Bacteria</taxon>
        <taxon>Bacillati</taxon>
        <taxon>Cyanobacteriota</taxon>
        <taxon>Cyanophyceae</taxon>
        <taxon>Nostocales</taxon>
        <taxon>Chlorogloeopsidaceae</taxon>
        <taxon>Chlorogloeopsis</taxon>
    </lineage>
</organism>
<evidence type="ECO:0000256" key="3">
    <source>
        <dbReference type="ARBA" id="ARBA00022763"/>
    </source>
</evidence>
<evidence type="ECO:0000313" key="9">
    <source>
        <dbReference type="EMBL" id="RUR73053.1"/>
    </source>
</evidence>
<dbReference type="EC" id="3.4.-.-" evidence="8"/>
<keyword evidence="5" id="KW-0190">Covalent protein-DNA linkage</keyword>
<dbReference type="STRING" id="211165.GCA_000317285_02008"/>
<comment type="similarity">
    <text evidence="1 8">Belongs to the SOS response-associated peptidase family.</text>
</comment>
<evidence type="ECO:0000256" key="7">
    <source>
        <dbReference type="ARBA" id="ARBA00023239"/>
    </source>
</evidence>
<dbReference type="InterPro" id="IPR036590">
    <property type="entry name" value="SRAP-like"/>
</dbReference>
<dbReference type="Pfam" id="PF02586">
    <property type="entry name" value="SRAP"/>
    <property type="match status" value="1"/>
</dbReference>
<dbReference type="RefSeq" id="WP_016877028.1">
    <property type="nucleotide sequence ID" value="NZ_AJLN01000062.1"/>
</dbReference>
<evidence type="ECO:0000256" key="1">
    <source>
        <dbReference type="ARBA" id="ARBA00008136"/>
    </source>
</evidence>
<keyword evidence="10" id="KW-1185">Reference proteome</keyword>
<keyword evidence="6" id="KW-0238">DNA-binding</keyword>
<proteinExistence type="inferred from homology"/>
<evidence type="ECO:0000256" key="5">
    <source>
        <dbReference type="ARBA" id="ARBA00023124"/>
    </source>
</evidence>
<dbReference type="OrthoDB" id="9782620at2"/>
<dbReference type="InterPro" id="IPR003738">
    <property type="entry name" value="SRAP"/>
</dbReference>
<protein>
    <recommendedName>
        <fullName evidence="8">Abasic site processing protein</fullName>
        <ecNumber evidence="8">3.4.-.-</ecNumber>
    </recommendedName>
</protein>
<keyword evidence="2 8" id="KW-0645">Protease</keyword>
<evidence type="ECO:0000256" key="6">
    <source>
        <dbReference type="ARBA" id="ARBA00023125"/>
    </source>
</evidence>
<sequence length="233" mass="26995">MCGRFTLSVIPEVLAQAFQIEHVPDIEPQYNIAPTQMVWTVIYNSQSHKREFERSRWGLIPSWAKDSSMGAKLINARAETVAEKPAFRSAFKRRRCLVVADGFYEWQKQDGKKQPYYFRLRNGQPFGFAGLWEEWESPQKQQIKSCTILTTQANDLLQPLHERMPVILTEQDYDMWLNCQVQELEALQQLLQPYRSEEMIGYPVSTLVNNPKHNSSECIIGLNTENAPANQLN</sequence>
<evidence type="ECO:0000256" key="8">
    <source>
        <dbReference type="RuleBase" id="RU364100"/>
    </source>
</evidence>
<dbReference type="EMBL" id="RSCJ01000039">
    <property type="protein sequence ID" value="RUR73053.1"/>
    <property type="molecule type" value="Genomic_DNA"/>
</dbReference>
<dbReference type="GO" id="GO:0016829">
    <property type="term" value="F:lyase activity"/>
    <property type="evidence" value="ECO:0007669"/>
    <property type="project" value="UniProtKB-KW"/>
</dbReference>